<protein>
    <submittedName>
        <fullName evidence="1">Uncharacterized protein</fullName>
    </submittedName>
</protein>
<proteinExistence type="predicted"/>
<gene>
    <name evidence="1" type="ORF">BDN72DRAFT_838383</name>
</gene>
<evidence type="ECO:0000313" key="2">
    <source>
        <dbReference type="Proteomes" id="UP000308600"/>
    </source>
</evidence>
<dbReference type="Proteomes" id="UP000308600">
    <property type="component" value="Unassembled WGS sequence"/>
</dbReference>
<dbReference type="EMBL" id="ML208306">
    <property type="protein sequence ID" value="TFK70856.1"/>
    <property type="molecule type" value="Genomic_DNA"/>
</dbReference>
<feature type="non-terminal residue" evidence="1">
    <location>
        <position position="546"/>
    </location>
</feature>
<accession>A0ACD3AZ23</accession>
<organism evidence="1 2">
    <name type="scientific">Pluteus cervinus</name>
    <dbReference type="NCBI Taxonomy" id="181527"/>
    <lineage>
        <taxon>Eukaryota</taxon>
        <taxon>Fungi</taxon>
        <taxon>Dikarya</taxon>
        <taxon>Basidiomycota</taxon>
        <taxon>Agaricomycotina</taxon>
        <taxon>Agaricomycetes</taxon>
        <taxon>Agaricomycetidae</taxon>
        <taxon>Agaricales</taxon>
        <taxon>Pluteineae</taxon>
        <taxon>Pluteaceae</taxon>
        <taxon>Pluteus</taxon>
    </lineage>
</organism>
<sequence length="546" mass="61178">MTSDNSSLNYRLLVHFIEGCHGAMLHRHAVNHPDPTTQHSLTPSAGGYGESVIGCRSSMLTPTTPRSFGCIARILDALAFICVNAPHRQSYATGLQIDSKSEKVILTISTNTPLGSHEALYTYIKKLWGILRGIASNTLDENELLDQLPEVVFGRTLPKIQHRLNRFRFGFQEWVSILQNCIDEIQPPFDEPRIRQFGVQLAELVREIVRAVNVLPHISRDEPVYSEVQKIVMVKVPGIIEEIRKVEKYSRLWRDVSVAIGQLEQNMGELAVYNNVAKVAAFSTHTNALISAAHSEEHRKLFSTYEFTLKIIPSVPLLPYTFPSPPTDQAAAQALVDKVLQTGDPENRWNLTRPFIKHHVRLAPKDDQSKVVVYSELGLLVHYLKIIVAIAQGKDELVLPMNYIGSSTLQCAFCRTIFRVLEESVFRHRIWVNYGGVRKPLTLRFYTRGAGSRFPRNWGWPKDLAELVQGILVYQSQNSDVENLSHAEQVGGSKSVKSESGSGGSTTSEADWRVRVPSLSIDPSSVTEVEEMVKGLFTTKLAELLC</sequence>
<keyword evidence="2" id="KW-1185">Reference proteome</keyword>
<evidence type="ECO:0000313" key="1">
    <source>
        <dbReference type="EMBL" id="TFK70856.1"/>
    </source>
</evidence>
<reference evidence="1 2" key="1">
    <citation type="journal article" date="2019" name="Nat. Ecol. Evol.">
        <title>Megaphylogeny resolves global patterns of mushroom evolution.</title>
        <authorList>
            <person name="Varga T."/>
            <person name="Krizsan K."/>
            <person name="Foldi C."/>
            <person name="Dima B."/>
            <person name="Sanchez-Garcia M."/>
            <person name="Sanchez-Ramirez S."/>
            <person name="Szollosi G.J."/>
            <person name="Szarkandi J.G."/>
            <person name="Papp V."/>
            <person name="Albert L."/>
            <person name="Andreopoulos W."/>
            <person name="Angelini C."/>
            <person name="Antonin V."/>
            <person name="Barry K.W."/>
            <person name="Bougher N.L."/>
            <person name="Buchanan P."/>
            <person name="Buyck B."/>
            <person name="Bense V."/>
            <person name="Catcheside P."/>
            <person name="Chovatia M."/>
            <person name="Cooper J."/>
            <person name="Damon W."/>
            <person name="Desjardin D."/>
            <person name="Finy P."/>
            <person name="Geml J."/>
            <person name="Haridas S."/>
            <person name="Hughes K."/>
            <person name="Justo A."/>
            <person name="Karasinski D."/>
            <person name="Kautmanova I."/>
            <person name="Kiss B."/>
            <person name="Kocsube S."/>
            <person name="Kotiranta H."/>
            <person name="LaButti K.M."/>
            <person name="Lechner B.E."/>
            <person name="Liimatainen K."/>
            <person name="Lipzen A."/>
            <person name="Lukacs Z."/>
            <person name="Mihaltcheva S."/>
            <person name="Morgado L.N."/>
            <person name="Niskanen T."/>
            <person name="Noordeloos M.E."/>
            <person name="Ohm R.A."/>
            <person name="Ortiz-Santana B."/>
            <person name="Ovrebo C."/>
            <person name="Racz N."/>
            <person name="Riley R."/>
            <person name="Savchenko A."/>
            <person name="Shiryaev A."/>
            <person name="Soop K."/>
            <person name="Spirin V."/>
            <person name="Szebenyi C."/>
            <person name="Tomsovsky M."/>
            <person name="Tulloss R.E."/>
            <person name="Uehling J."/>
            <person name="Grigoriev I.V."/>
            <person name="Vagvolgyi C."/>
            <person name="Papp T."/>
            <person name="Martin F.M."/>
            <person name="Miettinen O."/>
            <person name="Hibbett D.S."/>
            <person name="Nagy L.G."/>
        </authorList>
    </citation>
    <scope>NUCLEOTIDE SEQUENCE [LARGE SCALE GENOMIC DNA]</scope>
    <source>
        <strain evidence="1 2">NL-1719</strain>
    </source>
</reference>
<name>A0ACD3AZ23_9AGAR</name>